<name>A0AA87Z466_FICCA</name>
<reference evidence="1" key="1">
    <citation type="submission" date="2023-07" db="EMBL/GenBank/DDBJ databases">
        <title>draft genome sequence of fig (Ficus carica).</title>
        <authorList>
            <person name="Takahashi T."/>
            <person name="Nishimura K."/>
        </authorList>
    </citation>
    <scope>NUCLEOTIDE SEQUENCE</scope>
</reference>
<keyword evidence="2" id="KW-1185">Reference proteome</keyword>
<dbReference type="GO" id="GO:0000398">
    <property type="term" value="P:mRNA splicing, via spliceosome"/>
    <property type="evidence" value="ECO:0007669"/>
    <property type="project" value="TreeGrafter"/>
</dbReference>
<gene>
    <name evidence="1" type="ORF">TIFTF001_040642</name>
</gene>
<evidence type="ECO:0000313" key="2">
    <source>
        <dbReference type="Proteomes" id="UP001187192"/>
    </source>
</evidence>
<dbReference type="PANTHER" id="PTHR18034">
    <property type="entry name" value="CELL CYCLE CONTROL PROTEIN CWF22-RELATED"/>
    <property type="match status" value="1"/>
</dbReference>
<dbReference type="AlphaFoldDB" id="A0AA87Z466"/>
<dbReference type="InterPro" id="IPR050781">
    <property type="entry name" value="CWC22_splicing_factor"/>
</dbReference>
<organism evidence="1 2">
    <name type="scientific">Ficus carica</name>
    <name type="common">Common fig</name>
    <dbReference type="NCBI Taxonomy" id="3494"/>
    <lineage>
        <taxon>Eukaryota</taxon>
        <taxon>Viridiplantae</taxon>
        <taxon>Streptophyta</taxon>
        <taxon>Embryophyta</taxon>
        <taxon>Tracheophyta</taxon>
        <taxon>Spermatophyta</taxon>
        <taxon>Magnoliopsida</taxon>
        <taxon>eudicotyledons</taxon>
        <taxon>Gunneridae</taxon>
        <taxon>Pentapetalae</taxon>
        <taxon>rosids</taxon>
        <taxon>fabids</taxon>
        <taxon>Rosales</taxon>
        <taxon>Moraceae</taxon>
        <taxon>Ficeae</taxon>
        <taxon>Ficus</taxon>
    </lineage>
</organism>
<dbReference type="InterPro" id="IPR016024">
    <property type="entry name" value="ARM-type_fold"/>
</dbReference>
<dbReference type="PANTHER" id="PTHR18034:SF3">
    <property type="entry name" value="PRE-MRNA-SPLICING FACTOR CWC22 HOMOLOG"/>
    <property type="match status" value="1"/>
</dbReference>
<sequence length="127" mass="14749">MARMAREAAFKDENRLGNEITGGMSMTYLLELLTILLENPTNDSVEVAVVFVTVCRAMLQDLFPKALRSVFEHMRGILHEVEIEKRVQFLIEGLFTKKRMNFWVVRPELDLVEEEENHDPMIVLLLD</sequence>
<dbReference type="Gene3D" id="1.25.40.180">
    <property type="match status" value="1"/>
</dbReference>
<dbReference type="GO" id="GO:0071013">
    <property type="term" value="C:catalytic step 2 spliceosome"/>
    <property type="evidence" value="ECO:0007669"/>
    <property type="project" value="TreeGrafter"/>
</dbReference>
<evidence type="ECO:0000313" key="1">
    <source>
        <dbReference type="EMBL" id="GMN24950.1"/>
    </source>
</evidence>
<comment type="caution">
    <text evidence="1">The sequence shown here is derived from an EMBL/GenBank/DDBJ whole genome shotgun (WGS) entry which is preliminary data.</text>
</comment>
<accession>A0AA87Z466</accession>
<dbReference type="Proteomes" id="UP001187192">
    <property type="component" value="Unassembled WGS sequence"/>
</dbReference>
<proteinExistence type="predicted"/>
<dbReference type="SUPFAM" id="SSF48371">
    <property type="entry name" value="ARM repeat"/>
    <property type="match status" value="1"/>
</dbReference>
<protein>
    <submittedName>
        <fullName evidence="1">Uncharacterized protein</fullName>
    </submittedName>
</protein>
<dbReference type="GO" id="GO:0003723">
    <property type="term" value="F:RNA binding"/>
    <property type="evidence" value="ECO:0007669"/>
    <property type="project" value="TreeGrafter"/>
</dbReference>
<dbReference type="EMBL" id="BTGU01001531">
    <property type="protein sequence ID" value="GMN24950.1"/>
    <property type="molecule type" value="Genomic_DNA"/>
</dbReference>